<dbReference type="Proteomes" id="UP000826656">
    <property type="component" value="Unassembled WGS sequence"/>
</dbReference>
<gene>
    <name evidence="1" type="ORF">KY290_018271</name>
</gene>
<accession>A0ABQ7VDN6</accession>
<keyword evidence="2" id="KW-1185">Reference proteome</keyword>
<evidence type="ECO:0000313" key="2">
    <source>
        <dbReference type="Proteomes" id="UP000826656"/>
    </source>
</evidence>
<protein>
    <submittedName>
        <fullName evidence="1">Uncharacterized protein</fullName>
    </submittedName>
</protein>
<sequence length="150" mass="16626">MKGKGKGTGSEPLFFLQLIGSLSFKLVGVRWGLEGRLVAGSGLRENGGEFGRGREGIGMVVYWSFKLTGKWGFWVEFVEAASRWLERREMEQLLVVFVGFLVGKSEQRKERLCGLGGTDSEEENKEMEFLVVDSPDPGGTPATCQKIMNN</sequence>
<organism evidence="1 2">
    <name type="scientific">Solanum tuberosum</name>
    <name type="common">Potato</name>
    <dbReference type="NCBI Taxonomy" id="4113"/>
    <lineage>
        <taxon>Eukaryota</taxon>
        <taxon>Viridiplantae</taxon>
        <taxon>Streptophyta</taxon>
        <taxon>Embryophyta</taxon>
        <taxon>Tracheophyta</taxon>
        <taxon>Spermatophyta</taxon>
        <taxon>Magnoliopsida</taxon>
        <taxon>eudicotyledons</taxon>
        <taxon>Gunneridae</taxon>
        <taxon>Pentapetalae</taxon>
        <taxon>asterids</taxon>
        <taxon>lamiids</taxon>
        <taxon>Solanales</taxon>
        <taxon>Solanaceae</taxon>
        <taxon>Solanoideae</taxon>
        <taxon>Solaneae</taxon>
        <taxon>Solanum</taxon>
    </lineage>
</organism>
<evidence type="ECO:0000313" key="1">
    <source>
        <dbReference type="EMBL" id="KAH0762198.1"/>
    </source>
</evidence>
<proteinExistence type="predicted"/>
<comment type="caution">
    <text evidence="1">The sequence shown here is derived from an EMBL/GenBank/DDBJ whole genome shotgun (WGS) entry which is preliminary data.</text>
</comment>
<reference evidence="1 2" key="1">
    <citation type="journal article" date="2021" name="bioRxiv">
        <title>Chromosome-scale and haplotype-resolved genome assembly of a tetraploid potato cultivar.</title>
        <authorList>
            <person name="Sun H."/>
            <person name="Jiao W.-B."/>
            <person name="Krause K."/>
            <person name="Campoy J.A."/>
            <person name="Goel M."/>
            <person name="Folz-Donahue K."/>
            <person name="Kukat C."/>
            <person name="Huettel B."/>
            <person name="Schneeberger K."/>
        </authorList>
    </citation>
    <scope>NUCLEOTIDE SEQUENCE [LARGE SCALE GENOMIC DNA]</scope>
    <source>
        <strain evidence="1">SolTubOtavaFocal</strain>
        <tissue evidence="1">Leaves</tissue>
    </source>
</reference>
<dbReference type="EMBL" id="JAIVGD010000013">
    <property type="protein sequence ID" value="KAH0762198.1"/>
    <property type="molecule type" value="Genomic_DNA"/>
</dbReference>
<name>A0ABQ7VDN6_SOLTU</name>